<proteinExistence type="predicted"/>
<organism evidence="2 3">
    <name type="scientific">Actinidia rufa</name>
    <dbReference type="NCBI Taxonomy" id="165716"/>
    <lineage>
        <taxon>Eukaryota</taxon>
        <taxon>Viridiplantae</taxon>
        <taxon>Streptophyta</taxon>
        <taxon>Embryophyta</taxon>
        <taxon>Tracheophyta</taxon>
        <taxon>Spermatophyta</taxon>
        <taxon>Magnoliopsida</taxon>
        <taxon>eudicotyledons</taxon>
        <taxon>Gunneridae</taxon>
        <taxon>Pentapetalae</taxon>
        <taxon>asterids</taxon>
        <taxon>Ericales</taxon>
        <taxon>Actinidiaceae</taxon>
        <taxon>Actinidia</taxon>
    </lineage>
</organism>
<feature type="domain" description="KIB1-4 beta-propeller" evidence="1">
    <location>
        <begin position="5"/>
        <end position="84"/>
    </location>
</feature>
<comment type="caution">
    <text evidence="2">The sequence shown here is derived from an EMBL/GenBank/DDBJ whole genome shotgun (WGS) entry which is preliminary data.</text>
</comment>
<evidence type="ECO:0000259" key="1">
    <source>
        <dbReference type="Pfam" id="PF03478"/>
    </source>
</evidence>
<dbReference type="Pfam" id="PF03478">
    <property type="entry name" value="Beta-prop_KIB1-4"/>
    <property type="match status" value="1"/>
</dbReference>
<dbReference type="EMBL" id="BJWL01000011">
    <property type="protein sequence ID" value="GFY97331.1"/>
    <property type="molecule type" value="Genomic_DNA"/>
</dbReference>
<protein>
    <recommendedName>
        <fullName evidence="1">KIB1-4 beta-propeller domain-containing protein</fullName>
    </recommendedName>
</protein>
<dbReference type="PANTHER" id="PTHR44259:SF108">
    <property type="entry name" value="F-BOX PROTEIN SKIP23-LIKE"/>
    <property type="match status" value="1"/>
</dbReference>
<dbReference type="AlphaFoldDB" id="A0A7J0FF63"/>
<evidence type="ECO:0000313" key="2">
    <source>
        <dbReference type="EMBL" id="GFY97331.1"/>
    </source>
</evidence>
<keyword evidence="3" id="KW-1185">Reference proteome</keyword>
<name>A0A7J0FF63_9ERIC</name>
<evidence type="ECO:0000313" key="3">
    <source>
        <dbReference type="Proteomes" id="UP000585474"/>
    </source>
</evidence>
<reference evidence="2 3" key="1">
    <citation type="submission" date="2019-07" db="EMBL/GenBank/DDBJ databases">
        <title>De Novo Assembly of kiwifruit Actinidia rufa.</title>
        <authorList>
            <person name="Sugita-Konishi S."/>
            <person name="Sato K."/>
            <person name="Mori E."/>
            <person name="Abe Y."/>
            <person name="Kisaki G."/>
            <person name="Hamano K."/>
            <person name="Suezawa K."/>
            <person name="Otani M."/>
            <person name="Fukuda T."/>
            <person name="Manabe T."/>
            <person name="Gomi K."/>
            <person name="Tabuchi M."/>
            <person name="Akimitsu K."/>
            <person name="Kataoka I."/>
        </authorList>
    </citation>
    <scope>NUCLEOTIDE SEQUENCE [LARGE SCALE GENOMIC DNA]</scope>
    <source>
        <strain evidence="3">cv. Fuchu</strain>
    </source>
</reference>
<dbReference type="InterPro" id="IPR005174">
    <property type="entry name" value="KIB1-4_b-propeller"/>
</dbReference>
<sequence>MESLGWLVTMAENRDTNLLHPLTRGQIRLPRFTTFKYYKNAAVDTNFMFLHKSGLSSNPSYNGDYVVMFICGRLGLLAFWRPGDVESAGTLLVVVRDGFDLKFLSDEPFDWDNMDESKIDYGTQGFELFEMDLSNGINGRDQIRGKCPLLGG</sequence>
<dbReference type="OrthoDB" id="642536at2759"/>
<dbReference type="InterPro" id="IPR050942">
    <property type="entry name" value="F-box_BR-signaling"/>
</dbReference>
<dbReference type="PANTHER" id="PTHR44259">
    <property type="entry name" value="OS07G0183000 PROTEIN-RELATED"/>
    <property type="match status" value="1"/>
</dbReference>
<accession>A0A7J0FF63</accession>
<gene>
    <name evidence="2" type="ORF">Acr_11g0016370</name>
</gene>
<dbReference type="Proteomes" id="UP000585474">
    <property type="component" value="Unassembled WGS sequence"/>
</dbReference>